<name>A0A916TYP2_9ACTN</name>
<dbReference type="Proteomes" id="UP000641514">
    <property type="component" value="Unassembled WGS sequence"/>
</dbReference>
<organism evidence="1 2">
    <name type="scientific">Hoyosella rhizosphaerae</name>
    <dbReference type="NCBI Taxonomy" id="1755582"/>
    <lineage>
        <taxon>Bacteria</taxon>
        <taxon>Bacillati</taxon>
        <taxon>Actinomycetota</taxon>
        <taxon>Actinomycetes</taxon>
        <taxon>Mycobacteriales</taxon>
        <taxon>Hoyosellaceae</taxon>
        <taxon>Hoyosella</taxon>
    </lineage>
</organism>
<dbReference type="RefSeq" id="WP_188669744.1">
    <property type="nucleotide sequence ID" value="NZ_BMJH01000001.1"/>
</dbReference>
<protein>
    <submittedName>
        <fullName evidence="1">Uncharacterized protein</fullName>
    </submittedName>
</protein>
<evidence type="ECO:0000313" key="1">
    <source>
        <dbReference type="EMBL" id="GGC52917.1"/>
    </source>
</evidence>
<comment type="caution">
    <text evidence="1">The sequence shown here is derived from an EMBL/GenBank/DDBJ whole genome shotgun (WGS) entry which is preliminary data.</text>
</comment>
<reference evidence="1" key="1">
    <citation type="journal article" date="2014" name="Int. J. Syst. Evol. Microbiol.">
        <title>Complete genome sequence of Corynebacterium casei LMG S-19264T (=DSM 44701T), isolated from a smear-ripened cheese.</title>
        <authorList>
            <consortium name="US DOE Joint Genome Institute (JGI-PGF)"/>
            <person name="Walter F."/>
            <person name="Albersmeier A."/>
            <person name="Kalinowski J."/>
            <person name="Ruckert C."/>
        </authorList>
    </citation>
    <scope>NUCLEOTIDE SEQUENCE</scope>
    <source>
        <strain evidence="1">CGMCC 1.15478</strain>
    </source>
</reference>
<gene>
    <name evidence="1" type="ORF">GCM10011410_01530</name>
</gene>
<sequence length="166" mass="18264">MKSLSIAVEYGATAPQARRDPLESPLQTPSGEWVLLTGSHRGERLIRLRARDLGEARQRYEGIKLGDPRAVVLLDIYGYSADSWRQAFDAYRQINPQWKPGGVFDTITYVGSHSGLVGLIEDVHAAGVADGVTVQGPDDWLQAFHRDTLKPWLATKAGPVRELVAS</sequence>
<proteinExistence type="predicted"/>
<dbReference type="AlphaFoldDB" id="A0A916TYP2"/>
<accession>A0A916TYP2</accession>
<dbReference type="EMBL" id="BMJH01000001">
    <property type="protein sequence ID" value="GGC52917.1"/>
    <property type="molecule type" value="Genomic_DNA"/>
</dbReference>
<keyword evidence="2" id="KW-1185">Reference proteome</keyword>
<evidence type="ECO:0000313" key="2">
    <source>
        <dbReference type="Proteomes" id="UP000641514"/>
    </source>
</evidence>
<reference evidence="1" key="2">
    <citation type="submission" date="2020-09" db="EMBL/GenBank/DDBJ databases">
        <authorList>
            <person name="Sun Q."/>
            <person name="Zhou Y."/>
        </authorList>
    </citation>
    <scope>NUCLEOTIDE SEQUENCE</scope>
    <source>
        <strain evidence="1">CGMCC 1.15478</strain>
    </source>
</reference>